<keyword evidence="2" id="KW-1133">Transmembrane helix</keyword>
<keyword evidence="2" id="KW-0812">Transmembrane</keyword>
<keyword evidence="5" id="KW-1185">Reference proteome</keyword>
<dbReference type="PATRIC" id="fig|710685.3.peg.3040"/>
<feature type="transmembrane region" description="Helical" evidence="2">
    <location>
        <begin position="184"/>
        <end position="201"/>
    </location>
</feature>
<proteinExistence type="predicted"/>
<name>G8RKH6_MYCRN</name>
<dbReference type="OrthoDB" id="5197868at2"/>
<reference evidence="4 5" key="1">
    <citation type="submission" date="2011-12" db="EMBL/GenBank/DDBJ databases">
        <title>Complete sequence of Mycobacterium rhodesiae NBB3.</title>
        <authorList>
            <consortium name="US DOE Joint Genome Institute"/>
            <person name="Lucas S."/>
            <person name="Han J."/>
            <person name="Lapidus A."/>
            <person name="Cheng J.-F."/>
            <person name="Goodwin L."/>
            <person name="Pitluck S."/>
            <person name="Peters L."/>
            <person name="Mikhailova N."/>
            <person name="Gu W."/>
            <person name="Detter J.C."/>
            <person name="Han C."/>
            <person name="Tapia R."/>
            <person name="Land M."/>
            <person name="Hauser L."/>
            <person name="Kyrpides N."/>
            <person name="Ivanova N."/>
            <person name="Pagani I."/>
            <person name="Mattes T."/>
            <person name="Holmes A."/>
            <person name="Rutledge P."/>
            <person name="Paulsen I."/>
            <person name="Coleman N."/>
            <person name="Woyke T."/>
        </authorList>
    </citation>
    <scope>NUCLEOTIDE SEQUENCE [LARGE SCALE GENOMIC DNA]</scope>
    <source>
        <strain evidence="4 5">NBB3</strain>
    </source>
</reference>
<evidence type="ECO:0000313" key="5">
    <source>
        <dbReference type="Proteomes" id="UP000005442"/>
    </source>
</evidence>
<feature type="domain" description="Putative zinc-finger" evidence="3">
    <location>
        <begin position="9"/>
        <end position="43"/>
    </location>
</feature>
<feature type="transmembrane region" description="Helical" evidence="2">
    <location>
        <begin position="153"/>
        <end position="172"/>
    </location>
</feature>
<dbReference type="KEGG" id="mrh:MycrhN_3038"/>
<sequence>MSDHREKDCDLAREALSARIDGERGPVSAARVETHLSACPRCRAWHDRALDQAGRLRQLAVVAGLRPPQTGDSPDHDGGEQFPVRGGPVGWTWARWALGLVGVLGVVVTVVQALAPGARVEMTGAHLLGESVAWSAAIGLVMIVAAVRPGAAAGLAGVLIAYSAVLAVYVVGDAATGAVTLLREVTHLPVVVGAVLALLVWRGNRAPRPSPRGTASQPPNADVDMHGSTSAPLRAHRRPRDGSAA</sequence>
<feature type="region of interest" description="Disordered" evidence="1">
    <location>
        <begin position="207"/>
        <end position="245"/>
    </location>
</feature>
<organism evidence="4 5">
    <name type="scientific">Mycolicibacterium rhodesiae (strain NBB3)</name>
    <name type="common">Mycobacterium rhodesiae</name>
    <dbReference type="NCBI Taxonomy" id="710685"/>
    <lineage>
        <taxon>Bacteria</taxon>
        <taxon>Bacillati</taxon>
        <taxon>Actinomycetota</taxon>
        <taxon>Actinomycetes</taxon>
        <taxon>Mycobacteriales</taxon>
        <taxon>Mycobacteriaceae</taxon>
        <taxon>Mycolicibacterium</taxon>
    </lineage>
</organism>
<dbReference type="STRING" id="710685.MycrhN_3038"/>
<feature type="transmembrane region" description="Helical" evidence="2">
    <location>
        <begin position="127"/>
        <end position="147"/>
    </location>
</feature>
<dbReference type="Pfam" id="PF13490">
    <property type="entry name" value="zf-HC2"/>
    <property type="match status" value="1"/>
</dbReference>
<gene>
    <name evidence="4" type="ordered locus">MycrhN_3038</name>
</gene>
<dbReference type="AlphaFoldDB" id="G8RKH6"/>
<dbReference type="InterPro" id="IPR027383">
    <property type="entry name" value="Znf_put"/>
</dbReference>
<feature type="transmembrane region" description="Helical" evidence="2">
    <location>
        <begin position="93"/>
        <end position="115"/>
    </location>
</feature>
<evidence type="ECO:0000313" key="4">
    <source>
        <dbReference type="EMBL" id="AEV73578.1"/>
    </source>
</evidence>
<accession>G8RKH6</accession>
<dbReference type="eggNOG" id="COG5660">
    <property type="taxonomic scope" value="Bacteria"/>
</dbReference>
<dbReference type="HOGENOM" id="CLU_081592_1_0_11"/>
<evidence type="ECO:0000256" key="2">
    <source>
        <dbReference type="SAM" id="Phobius"/>
    </source>
</evidence>
<dbReference type="Proteomes" id="UP000005442">
    <property type="component" value="Chromosome"/>
</dbReference>
<protein>
    <submittedName>
        <fullName evidence="4">Putative integral membrane protein</fullName>
    </submittedName>
</protein>
<keyword evidence="2" id="KW-0472">Membrane</keyword>
<evidence type="ECO:0000259" key="3">
    <source>
        <dbReference type="Pfam" id="PF13490"/>
    </source>
</evidence>
<evidence type="ECO:0000256" key="1">
    <source>
        <dbReference type="SAM" id="MobiDB-lite"/>
    </source>
</evidence>
<dbReference type="EMBL" id="CP003169">
    <property type="protein sequence ID" value="AEV73578.1"/>
    <property type="molecule type" value="Genomic_DNA"/>
</dbReference>